<feature type="coiled-coil region" evidence="1">
    <location>
        <begin position="355"/>
        <end position="393"/>
    </location>
</feature>
<proteinExistence type="predicted"/>
<organism evidence="3 4">
    <name type="scientific">Rehmannia glutinosa</name>
    <name type="common">Chinese foxglove</name>
    <dbReference type="NCBI Taxonomy" id="99300"/>
    <lineage>
        <taxon>Eukaryota</taxon>
        <taxon>Viridiplantae</taxon>
        <taxon>Streptophyta</taxon>
        <taxon>Embryophyta</taxon>
        <taxon>Tracheophyta</taxon>
        <taxon>Spermatophyta</taxon>
        <taxon>Magnoliopsida</taxon>
        <taxon>eudicotyledons</taxon>
        <taxon>Gunneridae</taxon>
        <taxon>Pentapetalae</taxon>
        <taxon>asterids</taxon>
        <taxon>lamiids</taxon>
        <taxon>Lamiales</taxon>
        <taxon>Orobanchaceae</taxon>
        <taxon>Rehmannieae</taxon>
        <taxon>Rehmannia</taxon>
    </lineage>
</organism>
<name>A0ABR0VT20_REHGL</name>
<gene>
    <name evidence="3" type="ORF">DH2020_028911</name>
</gene>
<comment type="caution">
    <text evidence="3">The sequence shown here is derived from an EMBL/GenBank/DDBJ whole genome shotgun (WGS) entry which is preliminary data.</text>
</comment>
<evidence type="ECO:0000313" key="4">
    <source>
        <dbReference type="Proteomes" id="UP001318860"/>
    </source>
</evidence>
<protein>
    <recommendedName>
        <fullName evidence="5">NAB domain-containing protein</fullName>
    </recommendedName>
</protein>
<feature type="coiled-coil region" evidence="1">
    <location>
        <begin position="492"/>
        <end position="544"/>
    </location>
</feature>
<evidence type="ECO:0000256" key="2">
    <source>
        <dbReference type="SAM" id="MobiDB-lite"/>
    </source>
</evidence>
<evidence type="ECO:0008006" key="5">
    <source>
        <dbReference type="Google" id="ProtNLM"/>
    </source>
</evidence>
<evidence type="ECO:0000256" key="1">
    <source>
        <dbReference type="SAM" id="Coils"/>
    </source>
</evidence>
<dbReference type="PANTHER" id="PTHR47357">
    <property type="entry name" value="COP1-INTERACTIVE PROTEIN 1"/>
    <property type="match status" value="1"/>
</dbReference>
<evidence type="ECO:0000313" key="3">
    <source>
        <dbReference type="EMBL" id="KAK6137351.1"/>
    </source>
</evidence>
<feature type="coiled-coil region" evidence="1">
    <location>
        <begin position="292"/>
        <end position="319"/>
    </location>
</feature>
<feature type="compositionally biased region" description="Basic and acidic residues" evidence="2">
    <location>
        <begin position="408"/>
        <end position="421"/>
    </location>
</feature>
<dbReference type="Proteomes" id="UP001318860">
    <property type="component" value="Unassembled WGS sequence"/>
</dbReference>
<accession>A0ABR0VT20</accession>
<feature type="region of interest" description="Disordered" evidence="2">
    <location>
        <begin position="408"/>
        <end position="436"/>
    </location>
</feature>
<dbReference type="PANTHER" id="PTHR47357:SF4">
    <property type="entry name" value="MYOSIN HEAVY CHAIN-LIKE PROTEIN"/>
    <property type="match status" value="1"/>
</dbReference>
<reference evidence="3 4" key="1">
    <citation type="journal article" date="2021" name="Comput. Struct. Biotechnol. J.">
        <title>De novo genome assembly of the potent medicinal plant Rehmannia glutinosa using nanopore technology.</title>
        <authorList>
            <person name="Ma L."/>
            <person name="Dong C."/>
            <person name="Song C."/>
            <person name="Wang X."/>
            <person name="Zheng X."/>
            <person name="Niu Y."/>
            <person name="Chen S."/>
            <person name="Feng W."/>
        </authorList>
    </citation>
    <scope>NUCLEOTIDE SEQUENCE [LARGE SCALE GENOMIC DNA]</scope>
    <source>
        <strain evidence="3">DH-2019</strain>
    </source>
</reference>
<keyword evidence="1" id="KW-0175">Coiled coil</keyword>
<dbReference type="EMBL" id="JABTTQ020000847">
    <property type="protein sequence ID" value="KAK6137351.1"/>
    <property type="molecule type" value="Genomic_DNA"/>
</dbReference>
<feature type="region of interest" description="Disordered" evidence="2">
    <location>
        <begin position="141"/>
        <end position="167"/>
    </location>
</feature>
<keyword evidence="4" id="KW-1185">Reference proteome</keyword>
<sequence length="693" mass="81559">MTKHPWKGSLKSMSNHIDPEKEEQLKWVKIGKQPESSLQSSCHHWRIWDSALKPKRMQFKSSSILPAQFYPERGYLWYTEWQLIRKIENQVKKIIKLTKSINHGNKERNLRNKAEAIHLIEDFQKQYESLYSLYEDLREESSATSKDSDSDNNNQEPENTSDLEDTILKDKLTSSSEVKKIINLDSHSESGDIILKDLESESIISQRLTQIKDLEGQVANLKLEISTLCSEKRQLEEQVECKSDEALQMKERITRLEARILETEAKSEENEVGFNSLRKQSSENEQKYLSRISELVAQGNDMQIELNALKQQKGELEGRFLHDTEKWSSQVDGLMEQVNSLKHELVTVNSHKSELEMELKKKSKETLQIKDLKNEMTLKEQSLAEENKSLKSQEVYFLPKYHDYEDEILSRRDQESKEQTGKFRKREKLFSGGNGSLTKRQKRLQLELEKEKDESSLSKSQVEKISRDLEKLSKSNFQIVERKVEEMAEEFRKQLEDKYRILSRRIRVAEQLQVENKEWYRKTKESYEQEKKDLKCRADRNEIEFKNIKDMTLTANDVLTSLDGVALKFEECSANFLNRISKASCELKFAKHWAMRKNKAVFHAKDDLDCLLAQLDDKEAEILVFREKVWKSENKVRELEKMVKEKEDAMLGLNEEKREAIRQLCVWIDYHRGRSDYYKKLLSEMNAGRKRAS</sequence>
<feature type="coiled-coil region" evidence="1">
    <location>
        <begin position="608"/>
        <end position="663"/>
    </location>
</feature>
<feature type="coiled-coil region" evidence="1">
    <location>
        <begin position="204"/>
        <end position="266"/>
    </location>
</feature>